<dbReference type="OrthoDB" id="5414694at2759"/>
<keyword evidence="5 7" id="KW-0804">Transcription</keyword>
<sequence>MARKDASTTPAEAATPPEENYTLPPADLFDILPRLHEILARIEPLPDSILSTPDHPDNDQDIGADYMSIVPLEPKDMPGAVLGMKSQLRRAAKAVEQLPDMDCSVEELEKEVEALEAKQKRQREARSALGRKAAAALKVLDDAMICSPNDDTVIRFDIPSM</sequence>
<feature type="region of interest" description="Disordered" evidence="9">
    <location>
        <begin position="1"/>
        <end position="25"/>
    </location>
</feature>
<dbReference type="InterPro" id="IPR011425">
    <property type="entry name" value="Med9"/>
</dbReference>
<dbReference type="GO" id="GO:0003712">
    <property type="term" value="F:transcription coregulator activity"/>
    <property type="evidence" value="ECO:0007669"/>
    <property type="project" value="InterPro"/>
</dbReference>
<accession>A0A6A7C555</accession>
<protein>
    <recommendedName>
        <fullName evidence="7">Mediator of RNA polymerase II transcription subunit 9</fullName>
    </recommendedName>
    <alternativeName>
        <fullName evidence="7">Mediator complex subunit 9</fullName>
    </alternativeName>
</protein>
<keyword evidence="6 7" id="KW-0539">Nucleus</keyword>
<comment type="subcellular location">
    <subcellularLocation>
        <location evidence="1 7">Nucleus</location>
    </subcellularLocation>
</comment>
<evidence type="ECO:0000256" key="8">
    <source>
        <dbReference type="SAM" id="Coils"/>
    </source>
</evidence>
<evidence type="ECO:0000256" key="6">
    <source>
        <dbReference type="ARBA" id="ARBA00023242"/>
    </source>
</evidence>
<name>A0A6A7C555_9PEZI</name>
<gene>
    <name evidence="7" type="primary">MED9</name>
    <name evidence="10" type="ORF">K470DRAFT_269170</name>
</gene>
<evidence type="ECO:0000256" key="3">
    <source>
        <dbReference type="ARBA" id="ARBA00023015"/>
    </source>
</evidence>
<dbReference type="GO" id="GO:0006357">
    <property type="term" value="P:regulation of transcription by RNA polymerase II"/>
    <property type="evidence" value="ECO:0007669"/>
    <property type="project" value="InterPro"/>
</dbReference>
<proteinExistence type="inferred from homology"/>
<comment type="function">
    <text evidence="7">Component of the Mediator complex, a coactivator involved in the regulated transcription of nearly all RNA polymerase II-dependent genes. Mediator functions as a bridge to convey information from gene-specific regulatory proteins to the basal RNA polymerase II transcription machinery. Mediator is recruited to promoters by direct interactions with regulatory proteins and serves as a scaffold for the assembly of a functional preinitiation complex with RNA polymerase II and the general transcription factors.</text>
</comment>
<evidence type="ECO:0000313" key="11">
    <source>
        <dbReference type="Proteomes" id="UP000799421"/>
    </source>
</evidence>
<reference evidence="10" key="1">
    <citation type="journal article" date="2020" name="Stud. Mycol.">
        <title>101 Dothideomycetes genomes: a test case for predicting lifestyles and emergence of pathogens.</title>
        <authorList>
            <person name="Haridas S."/>
            <person name="Albert R."/>
            <person name="Binder M."/>
            <person name="Bloem J."/>
            <person name="Labutti K."/>
            <person name="Salamov A."/>
            <person name="Andreopoulos B."/>
            <person name="Baker S."/>
            <person name="Barry K."/>
            <person name="Bills G."/>
            <person name="Bluhm B."/>
            <person name="Cannon C."/>
            <person name="Castanera R."/>
            <person name="Culley D."/>
            <person name="Daum C."/>
            <person name="Ezra D."/>
            <person name="Gonzalez J."/>
            <person name="Henrissat B."/>
            <person name="Kuo A."/>
            <person name="Liang C."/>
            <person name="Lipzen A."/>
            <person name="Lutzoni F."/>
            <person name="Magnuson J."/>
            <person name="Mondo S."/>
            <person name="Nolan M."/>
            <person name="Ohm R."/>
            <person name="Pangilinan J."/>
            <person name="Park H.-J."/>
            <person name="Ramirez L."/>
            <person name="Alfaro M."/>
            <person name="Sun H."/>
            <person name="Tritt A."/>
            <person name="Yoshinaga Y."/>
            <person name="Zwiers L.-H."/>
            <person name="Turgeon B."/>
            <person name="Goodwin S."/>
            <person name="Spatafora J."/>
            <person name="Crous P."/>
            <person name="Grigoriev I."/>
        </authorList>
    </citation>
    <scope>NUCLEOTIDE SEQUENCE</scope>
    <source>
        <strain evidence="10">CBS 480.64</strain>
    </source>
</reference>
<dbReference type="AlphaFoldDB" id="A0A6A7C555"/>
<evidence type="ECO:0000256" key="4">
    <source>
        <dbReference type="ARBA" id="ARBA00023159"/>
    </source>
</evidence>
<evidence type="ECO:0000313" key="10">
    <source>
        <dbReference type="EMBL" id="KAF2862179.1"/>
    </source>
</evidence>
<organism evidence="10 11">
    <name type="scientific">Piedraia hortae CBS 480.64</name>
    <dbReference type="NCBI Taxonomy" id="1314780"/>
    <lineage>
        <taxon>Eukaryota</taxon>
        <taxon>Fungi</taxon>
        <taxon>Dikarya</taxon>
        <taxon>Ascomycota</taxon>
        <taxon>Pezizomycotina</taxon>
        <taxon>Dothideomycetes</taxon>
        <taxon>Dothideomycetidae</taxon>
        <taxon>Capnodiales</taxon>
        <taxon>Piedraiaceae</taxon>
        <taxon>Piedraia</taxon>
    </lineage>
</organism>
<keyword evidence="8" id="KW-0175">Coiled coil</keyword>
<dbReference type="Proteomes" id="UP000799421">
    <property type="component" value="Unassembled WGS sequence"/>
</dbReference>
<feature type="coiled-coil region" evidence="8">
    <location>
        <begin position="91"/>
        <end position="125"/>
    </location>
</feature>
<evidence type="ECO:0000256" key="9">
    <source>
        <dbReference type="SAM" id="MobiDB-lite"/>
    </source>
</evidence>
<comment type="subunit">
    <text evidence="7">Component of the Mediator complex.</text>
</comment>
<dbReference type="GO" id="GO:0016592">
    <property type="term" value="C:mediator complex"/>
    <property type="evidence" value="ECO:0007669"/>
    <property type="project" value="InterPro"/>
</dbReference>
<keyword evidence="4 7" id="KW-0010">Activator</keyword>
<evidence type="ECO:0000256" key="1">
    <source>
        <dbReference type="ARBA" id="ARBA00004123"/>
    </source>
</evidence>
<comment type="similarity">
    <text evidence="2 7">Belongs to the Mediator complex subunit 9 family.</text>
</comment>
<dbReference type="Pfam" id="PF07544">
    <property type="entry name" value="Med9"/>
    <property type="match status" value="1"/>
</dbReference>
<dbReference type="EMBL" id="MU005967">
    <property type="protein sequence ID" value="KAF2862179.1"/>
    <property type="molecule type" value="Genomic_DNA"/>
</dbReference>
<keyword evidence="3 7" id="KW-0805">Transcription regulation</keyword>
<evidence type="ECO:0000256" key="7">
    <source>
        <dbReference type="RuleBase" id="RU364145"/>
    </source>
</evidence>
<keyword evidence="11" id="KW-1185">Reference proteome</keyword>
<evidence type="ECO:0000256" key="5">
    <source>
        <dbReference type="ARBA" id="ARBA00023163"/>
    </source>
</evidence>
<feature type="compositionally biased region" description="Low complexity" evidence="9">
    <location>
        <begin position="8"/>
        <end position="19"/>
    </location>
</feature>
<evidence type="ECO:0000256" key="2">
    <source>
        <dbReference type="ARBA" id="ARBA00008089"/>
    </source>
</evidence>